<dbReference type="PRINTS" id="PR00385">
    <property type="entry name" value="P450"/>
</dbReference>
<dbReference type="PANTHER" id="PTHR24305:SF29">
    <property type="entry name" value="BENZOATE-PARA-HYDROXYLASE"/>
    <property type="match status" value="1"/>
</dbReference>
<dbReference type="SUPFAM" id="SSF48264">
    <property type="entry name" value="Cytochrome P450"/>
    <property type="match status" value="1"/>
</dbReference>
<keyword evidence="10" id="KW-1133">Transmembrane helix</keyword>
<comment type="cofactor">
    <cofactor evidence="1">
        <name>heme</name>
        <dbReference type="ChEBI" id="CHEBI:30413"/>
    </cofactor>
</comment>
<dbReference type="InterPro" id="IPR017972">
    <property type="entry name" value="Cyt_P450_CS"/>
</dbReference>
<evidence type="ECO:0000256" key="7">
    <source>
        <dbReference type="ARBA" id="ARBA00023004"/>
    </source>
</evidence>
<dbReference type="Gene3D" id="1.10.630.10">
    <property type="entry name" value="Cytochrome P450"/>
    <property type="match status" value="1"/>
</dbReference>
<evidence type="ECO:0000313" key="12">
    <source>
        <dbReference type="Proteomes" id="UP001565368"/>
    </source>
</evidence>
<keyword evidence="12" id="KW-1185">Reference proteome</keyword>
<evidence type="ECO:0000256" key="10">
    <source>
        <dbReference type="SAM" id="Phobius"/>
    </source>
</evidence>
<evidence type="ECO:0000256" key="5">
    <source>
        <dbReference type="ARBA" id="ARBA00022723"/>
    </source>
</evidence>
<evidence type="ECO:0000256" key="4">
    <source>
        <dbReference type="ARBA" id="ARBA00022617"/>
    </source>
</evidence>
<comment type="similarity">
    <text evidence="3 9">Belongs to the cytochrome P450 family.</text>
</comment>
<dbReference type="InterPro" id="IPR002401">
    <property type="entry name" value="Cyt_P450_E_grp-I"/>
</dbReference>
<dbReference type="InterPro" id="IPR036396">
    <property type="entry name" value="Cyt_P450_sf"/>
</dbReference>
<dbReference type="Pfam" id="PF00067">
    <property type="entry name" value="p450"/>
    <property type="match status" value="1"/>
</dbReference>
<comment type="caution">
    <text evidence="11">The sequence shown here is derived from an EMBL/GenBank/DDBJ whole genome shotgun (WGS) entry which is preliminary data.</text>
</comment>
<evidence type="ECO:0000313" key="11">
    <source>
        <dbReference type="EMBL" id="KAL1411303.1"/>
    </source>
</evidence>
<evidence type="ECO:0000256" key="1">
    <source>
        <dbReference type="ARBA" id="ARBA00001971"/>
    </source>
</evidence>
<protein>
    <recommendedName>
        <fullName evidence="13">Benzoate 4-monooxygenase</fullName>
    </recommendedName>
</protein>
<dbReference type="PROSITE" id="PS00086">
    <property type="entry name" value="CYTOCHROME_P450"/>
    <property type="match status" value="1"/>
</dbReference>
<dbReference type="InterPro" id="IPR050121">
    <property type="entry name" value="Cytochrome_P450_monoxygenase"/>
</dbReference>
<evidence type="ECO:0000256" key="2">
    <source>
        <dbReference type="ARBA" id="ARBA00005179"/>
    </source>
</evidence>
<dbReference type="PRINTS" id="PR00463">
    <property type="entry name" value="EP450I"/>
</dbReference>
<evidence type="ECO:0008006" key="13">
    <source>
        <dbReference type="Google" id="ProtNLM"/>
    </source>
</evidence>
<name>A0ABR3QAA1_9TREE</name>
<dbReference type="EMBL" id="JBBXJM010000002">
    <property type="protein sequence ID" value="KAL1411303.1"/>
    <property type="molecule type" value="Genomic_DNA"/>
</dbReference>
<keyword evidence="4 9" id="KW-0349">Heme</keyword>
<evidence type="ECO:0000256" key="8">
    <source>
        <dbReference type="ARBA" id="ARBA00023033"/>
    </source>
</evidence>
<evidence type="ECO:0000256" key="6">
    <source>
        <dbReference type="ARBA" id="ARBA00023002"/>
    </source>
</evidence>
<accession>A0ABR3QAA1</accession>
<gene>
    <name evidence="11" type="ORF">Q8F55_002254</name>
</gene>
<dbReference type="GeneID" id="95983297"/>
<comment type="pathway">
    <text evidence="2">Secondary metabolite biosynthesis.</text>
</comment>
<evidence type="ECO:0000256" key="9">
    <source>
        <dbReference type="RuleBase" id="RU000461"/>
    </source>
</evidence>
<keyword evidence="5 9" id="KW-0479">Metal-binding</keyword>
<proteinExistence type="inferred from homology"/>
<dbReference type="RefSeq" id="XP_069211247.1">
    <property type="nucleotide sequence ID" value="XM_069350861.1"/>
</dbReference>
<organism evidence="11 12">
    <name type="scientific">Vanrija albida</name>
    <dbReference type="NCBI Taxonomy" id="181172"/>
    <lineage>
        <taxon>Eukaryota</taxon>
        <taxon>Fungi</taxon>
        <taxon>Dikarya</taxon>
        <taxon>Basidiomycota</taxon>
        <taxon>Agaricomycotina</taxon>
        <taxon>Tremellomycetes</taxon>
        <taxon>Trichosporonales</taxon>
        <taxon>Trichosporonaceae</taxon>
        <taxon>Vanrija</taxon>
    </lineage>
</organism>
<evidence type="ECO:0000256" key="3">
    <source>
        <dbReference type="ARBA" id="ARBA00010617"/>
    </source>
</evidence>
<dbReference type="Proteomes" id="UP001565368">
    <property type="component" value="Unassembled WGS sequence"/>
</dbReference>
<keyword evidence="10" id="KW-0472">Membrane</keyword>
<feature type="transmembrane region" description="Helical" evidence="10">
    <location>
        <begin position="20"/>
        <end position="39"/>
    </location>
</feature>
<dbReference type="CDD" id="cd11061">
    <property type="entry name" value="CYP67-like"/>
    <property type="match status" value="1"/>
</dbReference>
<keyword evidence="6 9" id="KW-0560">Oxidoreductase</keyword>
<dbReference type="PANTHER" id="PTHR24305">
    <property type="entry name" value="CYTOCHROME P450"/>
    <property type="match status" value="1"/>
</dbReference>
<keyword evidence="7 9" id="KW-0408">Iron</keyword>
<keyword evidence="8 9" id="KW-0503">Monooxygenase</keyword>
<dbReference type="InterPro" id="IPR001128">
    <property type="entry name" value="Cyt_P450"/>
</dbReference>
<reference evidence="11 12" key="1">
    <citation type="submission" date="2023-08" db="EMBL/GenBank/DDBJ databases">
        <title>Annotated Genome Sequence of Vanrija albida AlHP1.</title>
        <authorList>
            <person name="Herzog R."/>
        </authorList>
    </citation>
    <scope>NUCLEOTIDE SEQUENCE [LARGE SCALE GENOMIC DNA]</scope>
    <source>
        <strain evidence="11 12">AlHP1</strain>
    </source>
</reference>
<sequence length="519" mass="57651">MSSAILAELEYAVSGLTNPPLWALPVTALALIAFSYLYAHFVTHSALRGIPGPLAAKLSNVWLFSTARRGVRSRTIHDLHQRLGPLVRIQPNHVSIVDEDAVKVIYGHGSGLPKADYYDAFLTVNSRPGIFSTRSRKDHTRKRKMVSHVFSAASVRNFEPFMKGNLENFVRQWDRLCAEAGGTARFDALDWFNYLAFDMISDLAFGRAFGMLLTGKDMAELRETPTSPPTYTSAIEVLHHRGQVNSTVGCIPSPYKPWARYIPDPFFRKGIAVARNAAKIAIAAVRDRLENPPTHDREDLLARLAEARDEKGSPISRDELTAEAMTQLIAGSDTTANSSCAMLYYAAGTPGVLEKLQAELDDVIDEDSLPTYDAVKGLPYLDAVYKESMRIHSTVAIGLPRIVPDDSPGVTVAGHYFPPGTVLSVPIYSLHHSKDIWGDDADTFRPERWEHATPRQNNAFMPFSTGPRGCIGRNVAEMELKLMLAAWARRYTPVIEERMDIEEAFLNKPVSVKISLTRR</sequence>
<keyword evidence="10" id="KW-0812">Transmembrane</keyword>